<dbReference type="SUPFAM" id="SSF160527">
    <property type="entry name" value="V-type ATPase subunit E-like"/>
    <property type="match status" value="1"/>
</dbReference>
<dbReference type="FunCoup" id="B3RT30">
    <property type="interactions" value="1670"/>
</dbReference>
<dbReference type="InterPro" id="IPR002842">
    <property type="entry name" value="ATPase_V1_Esu"/>
</dbReference>
<protein>
    <recommendedName>
        <fullName evidence="6">V-type proton ATPase subunit E</fullName>
    </recommendedName>
</protein>
<dbReference type="InterPro" id="IPR038495">
    <property type="entry name" value="ATPase_E_C"/>
</dbReference>
<dbReference type="KEGG" id="tad:TRIADDRAFT_63784"/>
<dbReference type="Gene3D" id="3.30.2320.30">
    <property type="entry name" value="ATP synthase, E subunit, C-terminal"/>
    <property type="match status" value="1"/>
</dbReference>
<dbReference type="STRING" id="10228.B3RT30"/>
<dbReference type="GO" id="GO:0033178">
    <property type="term" value="C:proton-transporting two-sector ATPase complex, catalytic domain"/>
    <property type="evidence" value="ECO:0007669"/>
    <property type="project" value="InterPro"/>
</dbReference>
<name>B3RT30_TRIAD</name>
<dbReference type="eggNOG" id="KOG1664">
    <property type="taxonomic scope" value="Eukaryota"/>
</dbReference>
<dbReference type="GeneID" id="6751830"/>
<dbReference type="GO" id="GO:0046961">
    <property type="term" value="F:proton-transporting ATPase activity, rotational mechanism"/>
    <property type="evidence" value="ECO:0000318"/>
    <property type="project" value="GO_Central"/>
</dbReference>
<dbReference type="OMA" id="QHMMAFI"/>
<dbReference type="EMBL" id="DS985243">
    <property type="protein sequence ID" value="EDV27157.1"/>
    <property type="molecule type" value="Genomic_DNA"/>
</dbReference>
<keyword evidence="2" id="KW-0813">Transport</keyword>
<dbReference type="PANTHER" id="PTHR45715">
    <property type="entry name" value="ATPASE H+-TRANSPORTING V1 SUBUNIT E1A-RELATED"/>
    <property type="match status" value="1"/>
</dbReference>
<evidence type="ECO:0000313" key="5">
    <source>
        <dbReference type="Proteomes" id="UP000009022"/>
    </source>
</evidence>
<evidence type="ECO:0000256" key="3">
    <source>
        <dbReference type="ARBA" id="ARBA00023065"/>
    </source>
</evidence>
<comment type="similarity">
    <text evidence="1">Belongs to the V-ATPase E subunit family.</text>
</comment>
<dbReference type="Pfam" id="PF01991">
    <property type="entry name" value="vATP-synt_E"/>
    <property type="match status" value="1"/>
</dbReference>
<dbReference type="AlphaFoldDB" id="B3RT30"/>
<reference evidence="4 5" key="1">
    <citation type="journal article" date="2008" name="Nature">
        <title>The Trichoplax genome and the nature of placozoans.</title>
        <authorList>
            <person name="Srivastava M."/>
            <person name="Begovic E."/>
            <person name="Chapman J."/>
            <person name="Putnam N.H."/>
            <person name="Hellsten U."/>
            <person name="Kawashima T."/>
            <person name="Kuo A."/>
            <person name="Mitros T."/>
            <person name="Salamov A."/>
            <person name="Carpenter M.L."/>
            <person name="Signorovitch A.Y."/>
            <person name="Moreno M.A."/>
            <person name="Kamm K."/>
            <person name="Grimwood J."/>
            <person name="Schmutz J."/>
            <person name="Shapiro H."/>
            <person name="Grigoriev I.V."/>
            <person name="Buss L.W."/>
            <person name="Schierwater B."/>
            <person name="Dellaporta S.L."/>
            <person name="Rokhsar D.S."/>
        </authorList>
    </citation>
    <scope>NUCLEOTIDE SEQUENCE [LARGE SCALE GENOMIC DNA]</scope>
    <source>
        <strain evidence="4 5">Grell-BS-1999</strain>
    </source>
</reference>
<evidence type="ECO:0000256" key="1">
    <source>
        <dbReference type="ARBA" id="ARBA00005901"/>
    </source>
</evidence>
<dbReference type="OrthoDB" id="10263003at2759"/>
<keyword evidence="3" id="KW-0406">Ion transport</keyword>
<dbReference type="PhylomeDB" id="B3RT30"/>
<evidence type="ECO:0008006" key="6">
    <source>
        <dbReference type="Google" id="ProtNLM"/>
    </source>
</evidence>
<gene>
    <name evidence="4" type="ORF">TRIADDRAFT_63784</name>
</gene>
<proteinExistence type="inferred from homology"/>
<keyword evidence="5" id="KW-1185">Reference proteome</keyword>
<dbReference type="HOGENOM" id="CLU_073641_2_0_1"/>
<evidence type="ECO:0000313" key="4">
    <source>
        <dbReference type="EMBL" id="EDV27157.1"/>
    </source>
</evidence>
<dbReference type="Gene3D" id="6.10.250.1620">
    <property type="match status" value="1"/>
</dbReference>
<dbReference type="InParanoid" id="B3RT30"/>
<evidence type="ECO:0000256" key="2">
    <source>
        <dbReference type="ARBA" id="ARBA00022448"/>
    </source>
</evidence>
<dbReference type="HAMAP" id="MF_00311">
    <property type="entry name" value="ATP_synth_E_arch"/>
    <property type="match status" value="1"/>
</dbReference>
<organism evidence="4 5">
    <name type="scientific">Trichoplax adhaerens</name>
    <name type="common">Trichoplax reptans</name>
    <dbReference type="NCBI Taxonomy" id="10228"/>
    <lineage>
        <taxon>Eukaryota</taxon>
        <taxon>Metazoa</taxon>
        <taxon>Placozoa</taxon>
        <taxon>Uniplacotomia</taxon>
        <taxon>Trichoplacea</taxon>
        <taxon>Trichoplacidae</taxon>
        <taxon>Trichoplax</taxon>
    </lineage>
</organism>
<accession>B3RT30</accession>
<dbReference type="CTD" id="6751830"/>
<dbReference type="Proteomes" id="UP000009022">
    <property type="component" value="Unassembled WGS sequence"/>
</dbReference>
<sequence>MALSDTEVQKQIHHMMAFIEQEAKEKADEIDAKAEEEFNIEKSRLVQQEKLKILGFYEKKEKQIELQRKIQHSNMLNQSRLAILKERENLIKAIMEDTRVKLGAATKDQEKYKGLLQGLITQGLFQLLEKTVIVRCRQADLKLIKEVIGDAVKDYKNASKRDIVVNVDIKEFLGSEISGGVELLTPSGNIKISNTLESRLESLYRQMLPEIRTTLFGANEGRRFTD</sequence>
<dbReference type="RefSeq" id="XP_002111153.1">
    <property type="nucleotide sequence ID" value="XM_002111117.1"/>
</dbReference>